<dbReference type="Proteomes" id="UP000232323">
    <property type="component" value="Unassembled WGS sequence"/>
</dbReference>
<dbReference type="GO" id="GO:0046513">
    <property type="term" value="P:ceramide biosynthetic process"/>
    <property type="evidence" value="ECO:0007669"/>
    <property type="project" value="InterPro"/>
</dbReference>
<evidence type="ECO:0000259" key="7">
    <source>
        <dbReference type="PROSITE" id="PS50922"/>
    </source>
</evidence>
<keyword evidence="9" id="KW-1185">Reference proteome</keyword>
<keyword evidence="3 6" id="KW-1133">Transmembrane helix</keyword>
<dbReference type="PANTHER" id="PTHR12560:SF0">
    <property type="entry name" value="LD18904P"/>
    <property type="match status" value="1"/>
</dbReference>
<evidence type="ECO:0000256" key="5">
    <source>
        <dbReference type="PROSITE-ProRule" id="PRU00205"/>
    </source>
</evidence>
<evidence type="ECO:0000256" key="1">
    <source>
        <dbReference type="ARBA" id="ARBA00004141"/>
    </source>
</evidence>
<dbReference type="InterPro" id="IPR006634">
    <property type="entry name" value="TLC-dom"/>
</dbReference>
<dbReference type="OrthoDB" id="537032at2759"/>
<dbReference type="STRING" id="1157962.A0A250XKQ1"/>
<gene>
    <name evidence="8" type="ORF">CEUSTIGMA_g11028.t1</name>
</gene>
<comment type="subcellular location">
    <subcellularLocation>
        <location evidence="1">Membrane</location>
        <topology evidence="1">Multi-pass membrane protein</topology>
    </subcellularLocation>
</comment>
<evidence type="ECO:0000256" key="2">
    <source>
        <dbReference type="ARBA" id="ARBA00022692"/>
    </source>
</evidence>
<organism evidence="8 9">
    <name type="scientific">Chlamydomonas eustigma</name>
    <dbReference type="NCBI Taxonomy" id="1157962"/>
    <lineage>
        <taxon>Eukaryota</taxon>
        <taxon>Viridiplantae</taxon>
        <taxon>Chlorophyta</taxon>
        <taxon>core chlorophytes</taxon>
        <taxon>Chlorophyceae</taxon>
        <taxon>CS clade</taxon>
        <taxon>Chlamydomonadales</taxon>
        <taxon>Chlamydomonadaceae</taxon>
        <taxon>Chlamydomonas</taxon>
    </lineage>
</organism>
<protein>
    <recommendedName>
        <fullName evidence="7">TLC domain-containing protein</fullName>
    </recommendedName>
</protein>
<dbReference type="SMART" id="SM00724">
    <property type="entry name" value="TLC"/>
    <property type="match status" value="1"/>
</dbReference>
<name>A0A250XKQ1_9CHLO</name>
<evidence type="ECO:0000313" key="8">
    <source>
        <dbReference type="EMBL" id="GAX83603.1"/>
    </source>
</evidence>
<dbReference type="PANTHER" id="PTHR12560">
    <property type="entry name" value="LONGEVITY ASSURANCE FACTOR 1 LAG1"/>
    <property type="match status" value="1"/>
</dbReference>
<dbReference type="AlphaFoldDB" id="A0A250XKQ1"/>
<dbReference type="GO" id="GO:0005789">
    <property type="term" value="C:endoplasmic reticulum membrane"/>
    <property type="evidence" value="ECO:0007669"/>
    <property type="project" value="UniProtKB-SubCell"/>
</dbReference>
<feature type="domain" description="TLC" evidence="7">
    <location>
        <begin position="68"/>
        <end position="270"/>
    </location>
</feature>
<comment type="caution">
    <text evidence="8">The sequence shown here is derived from an EMBL/GenBank/DDBJ whole genome shotgun (WGS) entry which is preliminary data.</text>
</comment>
<feature type="transmembrane region" description="Helical" evidence="6">
    <location>
        <begin position="200"/>
        <end position="221"/>
    </location>
</feature>
<dbReference type="PROSITE" id="PS50922">
    <property type="entry name" value="TLC"/>
    <property type="match status" value="1"/>
</dbReference>
<evidence type="ECO:0000256" key="3">
    <source>
        <dbReference type="ARBA" id="ARBA00022989"/>
    </source>
</evidence>
<evidence type="ECO:0000256" key="4">
    <source>
        <dbReference type="ARBA" id="ARBA00023136"/>
    </source>
</evidence>
<evidence type="ECO:0000313" key="9">
    <source>
        <dbReference type="Proteomes" id="UP000232323"/>
    </source>
</evidence>
<dbReference type="GO" id="GO:0050291">
    <property type="term" value="F:sphingosine N-acyltransferase activity"/>
    <property type="evidence" value="ECO:0007669"/>
    <property type="project" value="InterPro"/>
</dbReference>
<dbReference type="Pfam" id="PF03798">
    <property type="entry name" value="TRAM_LAG1_CLN8"/>
    <property type="match status" value="1"/>
</dbReference>
<accession>A0A250XKQ1</accession>
<keyword evidence="4 5" id="KW-0472">Membrane</keyword>
<reference evidence="8 9" key="1">
    <citation type="submission" date="2017-08" db="EMBL/GenBank/DDBJ databases">
        <title>Acidophilic green algal genome provides insights into adaptation to an acidic environment.</title>
        <authorList>
            <person name="Hirooka S."/>
            <person name="Hirose Y."/>
            <person name="Kanesaki Y."/>
            <person name="Higuchi S."/>
            <person name="Fujiwara T."/>
            <person name="Onuma R."/>
            <person name="Era A."/>
            <person name="Ohbayashi R."/>
            <person name="Uzuka A."/>
            <person name="Nozaki H."/>
            <person name="Yoshikawa H."/>
            <person name="Miyagishima S.Y."/>
        </authorList>
    </citation>
    <scope>NUCLEOTIDE SEQUENCE [LARGE SCALE GENOMIC DNA]</scope>
    <source>
        <strain evidence="8 9">NIES-2499</strain>
    </source>
</reference>
<evidence type="ECO:0000256" key="6">
    <source>
        <dbReference type="SAM" id="Phobius"/>
    </source>
</evidence>
<proteinExistence type="predicted"/>
<keyword evidence="2 5" id="KW-0812">Transmembrane</keyword>
<dbReference type="EMBL" id="BEGY01000102">
    <property type="protein sequence ID" value="GAX83603.1"/>
    <property type="molecule type" value="Genomic_DNA"/>
</dbReference>
<dbReference type="InterPro" id="IPR016439">
    <property type="entry name" value="Lag1/Lac1-like"/>
</dbReference>
<sequence>MNIYDVQLVLGLSLCFPLCKWTLDHSLFAYISETLIPAPSLHDQKNRSSQQLKPPSAENAGKNKLLLRKINEALWKLSCYGLFVLIGSLNTLRSEWFWRTKAYWQGWPHQEGMQPLRYQCALELSYYVSGVAMLLFEVSRKDQAMMMVHHCATIVLTGACYWYNYARAGCVIMLIHDINDVLMEVAKLCSYMKRETLAKVAFGLFVVCWMALRMVMFPTVIIRSTMFEVVEVLGYQPPMYWLINSLFVLLYCIHVYWFTLILRILWSVLVTGSGKDVREEEDE</sequence>
<feature type="transmembrane region" description="Helical" evidence="6">
    <location>
        <begin position="241"/>
        <end position="266"/>
    </location>
</feature>